<dbReference type="Gene3D" id="3.30.870.10">
    <property type="entry name" value="Endonuclease Chain A"/>
    <property type="match status" value="1"/>
</dbReference>
<reference evidence="1 2" key="1">
    <citation type="submission" date="2023-03" db="EMBL/GenBank/DDBJ databases">
        <title>Draft assemblies of triclosan tolerant bacteria isolated from returned activated sludge.</title>
        <authorList>
            <person name="Van Hamelsveld S."/>
        </authorList>
    </citation>
    <scope>NUCLEOTIDE SEQUENCE [LARGE SCALE GENOMIC DNA]</scope>
    <source>
        <strain evidence="1 2">GW210010_S58</strain>
    </source>
</reference>
<comment type="caution">
    <text evidence="1">The sequence shown here is derived from an EMBL/GenBank/DDBJ whole genome shotgun (WGS) entry which is preliminary data.</text>
</comment>
<dbReference type="RefSeq" id="WP_276265152.1">
    <property type="nucleotide sequence ID" value="NZ_JARJLM010000234.1"/>
</dbReference>
<protein>
    <submittedName>
        <fullName evidence="1">Uncharacterized protein</fullName>
    </submittedName>
</protein>
<name>A0ABT6AMV9_9BURK</name>
<dbReference type="EMBL" id="JARJLM010000234">
    <property type="protein sequence ID" value="MDF3833960.1"/>
    <property type="molecule type" value="Genomic_DNA"/>
</dbReference>
<dbReference type="Proteomes" id="UP001216674">
    <property type="component" value="Unassembled WGS sequence"/>
</dbReference>
<accession>A0ABT6AMV9</accession>
<sequence length="148" mass="16279">MVDTPDKASPDKAPEGIDTTIAELGRMPSDAHQEIILISPYFVPGDRGVAWMAKLVRQGVKLRVPTNPLAATDAPIVHVGYRRYRVAQLFAGAIDDNSYLLRLSDRGAVQWVDGKGDRAVVLDTEPDTTWSRRLGIDLLAPFTPEELL</sequence>
<evidence type="ECO:0000313" key="2">
    <source>
        <dbReference type="Proteomes" id="UP001216674"/>
    </source>
</evidence>
<organism evidence="1 2">
    <name type="scientific">Cupriavidus basilensis</name>
    <dbReference type="NCBI Taxonomy" id="68895"/>
    <lineage>
        <taxon>Bacteria</taxon>
        <taxon>Pseudomonadati</taxon>
        <taxon>Pseudomonadota</taxon>
        <taxon>Betaproteobacteria</taxon>
        <taxon>Burkholderiales</taxon>
        <taxon>Burkholderiaceae</taxon>
        <taxon>Cupriavidus</taxon>
    </lineage>
</organism>
<gene>
    <name evidence="1" type="ORF">P3W85_13500</name>
</gene>
<keyword evidence="2" id="KW-1185">Reference proteome</keyword>
<proteinExistence type="predicted"/>
<evidence type="ECO:0000313" key="1">
    <source>
        <dbReference type="EMBL" id="MDF3833960.1"/>
    </source>
</evidence>
<dbReference type="SUPFAM" id="SSF56024">
    <property type="entry name" value="Phospholipase D/nuclease"/>
    <property type="match status" value="1"/>
</dbReference>